<feature type="transmembrane region" description="Helical" evidence="4">
    <location>
        <begin position="417"/>
        <end position="444"/>
    </location>
</feature>
<dbReference type="Pfam" id="PF10091">
    <property type="entry name" value="Glycoamylase"/>
    <property type="match status" value="1"/>
</dbReference>
<dbReference type="InterPro" id="IPR037820">
    <property type="entry name" value="GH94N_NdvB"/>
</dbReference>
<keyword evidence="9" id="KW-1185">Reference proteome</keyword>
<dbReference type="InterPro" id="IPR019282">
    <property type="entry name" value="Glycoamylase-like_cons_dom"/>
</dbReference>
<dbReference type="InterPro" id="IPR010383">
    <property type="entry name" value="Glyco_hydrolase_94_b-supersand"/>
</dbReference>
<dbReference type="PANTHER" id="PTHR37469">
    <property type="entry name" value="CELLOBIONIC ACID PHOSPHORYLASE-RELATED"/>
    <property type="match status" value="1"/>
</dbReference>
<dbReference type="EMBL" id="SMAL01000003">
    <property type="protein sequence ID" value="TCT15403.1"/>
    <property type="molecule type" value="Genomic_DNA"/>
</dbReference>
<dbReference type="Gene3D" id="2.70.98.40">
    <property type="entry name" value="Glycoside hydrolase, family 65, N-terminal domain"/>
    <property type="match status" value="2"/>
</dbReference>
<dbReference type="GO" id="GO:0030246">
    <property type="term" value="F:carbohydrate binding"/>
    <property type="evidence" value="ECO:0007669"/>
    <property type="project" value="InterPro"/>
</dbReference>
<proteinExistence type="predicted"/>
<feature type="transmembrane region" description="Helical" evidence="4">
    <location>
        <begin position="388"/>
        <end position="411"/>
    </location>
</feature>
<keyword evidence="1" id="KW-0328">Glycosyltransferase</keyword>
<keyword evidence="4" id="KW-0472">Membrane</keyword>
<evidence type="ECO:0000313" key="8">
    <source>
        <dbReference type="EMBL" id="TCT15403.1"/>
    </source>
</evidence>
<dbReference type="SMART" id="SM01068">
    <property type="entry name" value="CBM_X"/>
    <property type="match status" value="2"/>
</dbReference>
<feature type="domain" description="Glycosyl hydrolase 94 catalytic" evidence="7">
    <location>
        <begin position="2324"/>
        <end position="2748"/>
    </location>
</feature>
<evidence type="ECO:0000259" key="5">
    <source>
        <dbReference type="Pfam" id="PF06165"/>
    </source>
</evidence>
<feature type="transmembrane region" description="Helical" evidence="4">
    <location>
        <begin position="859"/>
        <end position="877"/>
    </location>
</feature>
<feature type="coiled-coil region" evidence="3">
    <location>
        <begin position="1217"/>
        <end position="1251"/>
    </location>
</feature>
<dbReference type="InterPro" id="IPR011013">
    <property type="entry name" value="Gal_mutarotase_sf_dom"/>
</dbReference>
<accession>A0A4R3MM82</accession>
<feature type="domain" description="Glycosyl hydrolase 94 supersandwich" evidence="5">
    <location>
        <begin position="2042"/>
        <end position="2309"/>
    </location>
</feature>
<feature type="transmembrane region" description="Helical" evidence="4">
    <location>
        <begin position="920"/>
        <end position="940"/>
    </location>
</feature>
<dbReference type="Pfam" id="PF17167">
    <property type="entry name" value="Glyco_hydro_94"/>
    <property type="match status" value="1"/>
</dbReference>
<dbReference type="RefSeq" id="WP_243115066.1">
    <property type="nucleotide sequence ID" value="NZ_SMAL01000003.1"/>
</dbReference>
<keyword evidence="4" id="KW-0812">Transmembrane</keyword>
<evidence type="ECO:0000259" key="6">
    <source>
        <dbReference type="Pfam" id="PF10091"/>
    </source>
</evidence>
<dbReference type="Pfam" id="PF06165">
    <property type="entry name" value="GH94_b-supersand"/>
    <property type="match status" value="2"/>
</dbReference>
<evidence type="ECO:0000256" key="4">
    <source>
        <dbReference type="SAM" id="Phobius"/>
    </source>
</evidence>
<dbReference type="InterPro" id="IPR012341">
    <property type="entry name" value="6hp_glycosidase-like_sf"/>
</dbReference>
<dbReference type="Gene3D" id="2.60.420.10">
    <property type="entry name" value="Maltose phosphorylase, domain 3"/>
    <property type="match status" value="1"/>
</dbReference>
<keyword evidence="2" id="KW-0808">Transferase</keyword>
<evidence type="ECO:0000313" key="9">
    <source>
        <dbReference type="Proteomes" id="UP000294902"/>
    </source>
</evidence>
<dbReference type="SUPFAM" id="SSF74650">
    <property type="entry name" value="Galactose mutarotase-like"/>
    <property type="match status" value="2"/>
</dbReference>
<dbReference type="InterPro" id="IPR052047">
    <property type="entry name" value="GH94_Enzymes"/>
</dbReference>
<feature type="domain" description="Glycoamylase-like" evidence="6">
    <location>
        <begin position="1298"/>
        <end position="1506"/>
    </location>
</feature>
<evidence type="ECO:0000256" key="1">
    <source>
        <dbReference type="ARBA" id="ARBA00022676"/>
    </source>
</evidence>
<evidence type="ECO:0000256" key="3">
    <source>
        <dbReference type="SAM" id="Coils"/>
    </source>
</evidence>
<keyword evidence="3" id="KW-0175">Coiled coil</keyword>
<reference evidence="8 9" key="1">
    <citation type="submission" date="2019-03" db="EMBL/GenBank/DDBJ databases">
        <title>Genomic Encyclopedia of Type Strains, Phase IV (KMG-IV): sequencing the most valuable type-strain genomes for metagenomic binning, comparative biology and taxonomic classification.</title>
        <authorList>
            <person name="Goeker M."/>
        </authorList>
    </citation>
    <scope>NUCLEOTIDE SEQUENCE [LARGE SCALE GENOMIC DNA]</scope>
    <source>
        <strain evidence="8 9">DSM 24629</strain>
    </source>
</reference>
<dbReference type="InterPro" id="IPR008928">
    <property type="entry name" value="6-hairpin_glycosidase_sf"/>
</dbReference>
<dbReference type="PANTHER" id="PTHR37469:SF2">
    <property type="entry name" value="CELLOBIONIC ACID PHOSPHORYLASE"/>
    <property type="match status" value="1"/>
</dbReference>
<feature type="transmembrane region" description="Helical" evidence="4">
    <location>
        <begin position="797"/>
        <end position="814"/>
    </location>
</feature>
<protein>
    <submittedName>
        <fullName evidence="8">Cellobiose phosphorylase</fullName>
    </submittedName>
</protein>
<dbReference type="Proteomes" id="UP000294902">
    <property type="component" value="Unassembled WGS sequence"/>
</dbReference>
<keyword evidence="4" id="KW-1133">Transmembrane helix</keyword>
<dbReference type="Gene3D" id="1.50.10.10">
    <property type="match status" value="1"/>
</dbReference>
<feature type="transmembrane region" description="Helical" evidence="4">
    <location>
        <begin position="947"/>
        <end position="966"/>
    </location>
</feature>
<dbReference type="Gene3D" id="1.50.10.140">
    <property type="match status" value="2"/>
</dbReference>
<feature type="transmembrane region" description="Helical" evidence="4">
    <location>
        <begin position="820"/>
        <end position="838"/>
    </location>
</feature>
<feature type="domain" description="Glycosyl hydrolase 94 supersandwich" evidence="5">
    <location>
        <begin position="1546"/>
        <end position="1822"/>
    </location>
</feature>
<dbReference type="GO" id="GO:0005975">
    <property type="term" value="P:carbohydrate metabolic process"/>
    <property type="evidence" value="ECO:0007669"/>
    <property type="project" value="InterPro"/>
</dbReference>
<dbReference type="InterPro" id="IPR037824">
    <property type="entry name" value="GH94N_2_NdvB"/>
</dbReference>
<dbReference type="CDD" id="cd11756">
    <property type="entry name" value="GH94N_ChvB_NdvB_1_like"/>
    <property type="match status" value="1"/>
</dbReference>
<gene>
    <name evidence="8" type="ORF">EDC18_103108</name>
</gene>
<dbReference type="SUPFAM" id="SSF48208">
    <property type="entry name" value="Six-hairpin glycosidases"/>
    <property type="match status" value="1"/>
</dbReference>
<dbReference type="InterPro" id="IPR037018">
    <property type="entry name" value="GH65_N"/>
</dbReference>
<evidence type="ECO:0000256" key="2">
    <source>
        <dbReference type="ARBA" id="ARBA00022679"/>
    </source>
</evidence>
<organism evidence="8 9">
    <name type="scientific">Natranaerovirga pectinivora</name>
    <dbReference type="NCBI Taxonomy" id="682400"/>
    <lineage>
        <taxon>Bacteria</taxon>
        <taxon>Bacillati</taxon>
        <taxon>Bacillota</taxon>
        <taxon>Clostridia</taxon>
        <taxon>Lachnospirales</taxon>
        <taxon>Natranaerovirgaceae</taxon>
        <taxon>Natranaerovirga</taxon>
    </lineage>
</organism>
<dbReference type="GO" id="GO:0016757">
    <property type="term" value="F:glycosyltransferase activity"/>
    <property type="evidence" value="ECO:0007669"/>
    <property type="project" value="UniProtKB-KW"/>
</dbReference>
<dbReference type="InterPro" id="IPR033432">
    <property type="entry name" value="GH94_catalytic"/>
</dbReference>
<name>A0A4R3MM82_9FIRM</name>
<comment type="caution">
    <text evidence="8">The sequence shown here is derived from an EMBL/GenBank/DDBJ whole genome shotgun (WGS) entry which is preliminary data.</text>
</comment>
<dbReference type="CDD" id="cd11753">
    <property type="entry name" value="GH94N_ChvB_NdvB_2_like"/>
    <property type="match status" value="1"/>
</dbReference>
<sequence length="2825" mass="324362">MLLNRMTTLNSYDKVDIEAIKLNEDYLYDLAKELAKNHNITNELGNLKSLIKRLKYNFCLITTVYQGLNNENKKGYELCPASEWLLDNYYKVEEQYKSIINQCKVDKNLNLKLLSSGYLKGYPRVYSIALEIVSHTDASLQEDIIINFINEYQSYKKLSIGEIWSLGLIFKISLIEKIRNICEYIKENQEQRKKVEELDFNNDNNGLVNKITNEIIHKNEINSSYIEFLLKRLRKEDNDSGKAIHFIECKLGEFNTTIEEVINYEHKIQALSKNSIGNAIISLNTIARLDWNHIFEALSTIEKILVEDPMGIYSKMDFETRDYYRRKIERLSLKYKVTEIQLAKKAIELAKAGQNYKEQHVGYYIIDKGRNLLLQDFYKGAIKEKKSISVYIWAITICTILISLLFSRYTFNVSQNLWISALVFLITFIPASEIVITFLNWIYINNVEPTFLPKLDLDNGILEENSTVIIIPALLTSIAAVDELIKKLEVYYLGNKSDHLYYAVAGDFKDSKDKVQEKDGEIVKAALTAIDELNKKYSIDKNIFFFFIRERQFNEKENKWMGWERKRGAVVEFNQLLLGSDHTSFKTISSDITCLINKIKYVITLDADTYLPLETAKKLIGTIAHPLNRGILDKDKKIVKEGYGIIQPRIALDIESVNATKFTNLYGGQGGVDAYSTASSDLYQDSFKEGIFTGKGIYDLKLFDEVLSQTIPDNAVLSHDLLEGSYLRTGLASDIELLDGYPSKYSNYIMRLHRWIRGDWQLVRWLCNKVKNKEGTIVNNPISKLSKWKIIDNLRRSLVSVSTLLLIVLGLSIFPGNTGGWLGFALFTILFPLVIEILNGINNKGYKHITRRMNCKVACGFKGVLYQRVLAFIFLPYEGYMMLEGIMRTLYRVYISKKNLLEWTTAAETEKKINNDLISFIIRMKSAVIIALLFVVGVALGNNASVYYVLPIALLWLISPFVAYAISKENVSSNRIEDNDKTILKRLARKTWDFYEDYSNEANNYLPPDNLQIDPPNGVANRTSPTNIGFHLLAILSARDFGFITLTKLNHYVKNTIETIEKLPKWNGHLYNWYNINTLEKLRPHYISTVDSGNFVGFLIALKEGLLEFVEKPILDQNILNGLKDTILLYDPDASVEFIDVLIKKEKVTIEDWRTLVDSLNNIKSNKGKNLLKDVEREINQYFIESDLSIVRININELNEYSFSQLKDKYKEMIYTIDKEIKSNQRQKADLESLKNSINRKQKKIEEQITSIKDLVTRLEKLIDDTDFYPLYDKKQNLFSIGYNEDEQKLTNSCYDLLASEARLASYIAISKKQIPKKHWGKLGRALTKIDGYKALVSWTGTMFEYLMPLLVMKNYNNTLLDETYITAVKAQQKYGRKRNVPWGVSESGYYGFDMHFNYQYRAFGVPDLGLKRGLENDMVISPYSTLLALPVDAEHSMINIKRLIKDGVEGEYGFYEAIDYTPERVPQGKNKGVVKSYMAHHQGMGLISIDNYLNNNIMQTRFHSDPFMKSAETLLQEKIPLRAIITKEIKEEIEPLGNMTKENIYYTRAFNNTSEVLPRCHMLSNGNYSLMVTDRGTGFSKKGDLLLYRWRDDALSGNFGNFIFIRNVNENRIWSATSDPLNNKGNKYTVRFSPDKAEYIRKDGDIETHTQIIMTPEDNGEMRKVTLINHSDESVVLEVTSYFEIVLSTQAADIAHMAFSNLFIKTKALPEYNSLIASRRPRVDEKNHIWMSHSIVVDGNIIGPLEYETNREKFIGRGKNIAEPVALNNSLTNTTGPVLDPIMSLRRRVRIEPGQSADVTYITSIVDSKEEAIDVVKKYQEVSFEQSASLALTRSSIEASYLGLTAKQITTYQEMIKHILFLSPTKEKYEEVIKKNTKGQPGLWAYGISGDLPIVLVVIKSEEDIDIIKEMLSAHEFFRMKGLNIDLLILNEDEGSYLQPLQDKIQDTIFSKVGHDMRGIYVRNASIIPEEDRILFYAVARMIINKENGSLQKQIEMEEVEYPANIVYKELDSYKYKIEKEIPIELIYDNGYGGFNSQGDQYIIKLTESKNTPAPWTNIVANEKFGFTVTERGSGFTWADNSRENKLTPWSNDPVIDPINEVVYLRDDDYREVWSITPSPIRETEDYIVTHGIGYSSFDSYSHGIKQKQTMFVPKDDSIKISLIHLKNESDVKRNITLTYYVRPVIGVNEQVTKQFIETYMNNEGCLCIKNSYNMDFENQIMYLSTSEKIKSYTGDRREFLGENGDAKSPKALDRVSLSNRVGAALDPCGAIQVSIEIDVNEEKELVFLLGREMSEEEVARVSKAYKDIKYCKNALVSVTDRWKELLDTVQVKTPDKSMDLLINNWLIYQTLGCRIWARSAFYQSGGAYGYRDQLQDSMNVMAVIPEATRKQILLHCAHQYVEGDVQHWWHPVPGDKGIRTRFSDDLLWLPFVTTEYVNYTGDQSILDEVVHFLEEPLLEEGEDERYGIPSISEEKGTVYDHCIRAIERGIKVGKHGIPLMGSGDWNDGMNTVGNKGKGESIWLGWFIYYILNKFDSICKIMKDEERGKRYKEIAKEIGKSIEEHAWDGKWYRRAYFDDGTPLGSIENSECTIDSLAQSWAVISGAGSEDRQKMAMESVEKHLVKKDEGMILLFTPPFNNSNLSPGYIKSYVPGVRENGGQYTHAATWVINAFAAMGDGDKAQKLYNLINPINHTSTAIESFNYKVEPYLIAADVYSTPHHMRRGGWTGYTGASGWMYRVGLEEILGLKKKGNRLVIDPCIPKDWKEYEMRYRFNNTYYHITIKNPKGVHKKIDYIIVDGVKIDEKSIELDNKKERYDVEVYLG</sequence>
<evidence type="ECO:0000259" key="7">
    <source>
        <dbReference type="Pfam" id="PF17167"/>
    </source>
</evidence>